<evidence type="ECO:0000313" key="2">
    <source>
        <dbReference type="EMBL" id="EFG17920.1"/>
    </source>
</evidence>
<keyword evidence="1" id="KW-0472">Membrane</keyword>
<accession>D4V856</accession>
<sequence length="44" mass="5035">MKIFHFLIFSICLPFNNGYLYVSSLSTGAFLFLGKRILTFASQK</sequence>
<comment type="caution">
    <text evidence="2">The sequence shown here is derived from an EMBL/GenBank/DDBJ whole genome shotgun (WGS) entry which is preliminary data.</text>
</comment>
<dbReference type="AlphaFoldDB" id="D4V856"/>
<dbReference type="EMBL" id="ADKO01000068">
    <property type="protein sequence ID" value="EFG17920.1"/>
    <property type="molecule type" value="Genomic_DNA"/>
</dbReference>
<keyword evidence="1" id="KW-1133">Transmembrane helix</keyword>
<protein>
    <submittedName>
        <fullName evidence="2">Uncharacterized protein</fullName>
    </submittedName>
</protein>
<organism evidence="2 3">
    <name type="scientific">Phocaeicola vulgatus PC510</name>
    <dbReference type="NCBI Taxonomy" id="702446"/>
    <lineage>
        <taxon>Bacteria</taxon>
        <taxon>Pseudomonadati</taxon>
        <taxon>Bacteroidota</taxon>
        <taxon>Bacteroidia</taxon>
        <taxon>Bacteroidales</taxon>
        <taxon>Bacteroidaceae</taxon>
        <taxon>Phocaeicola</taxon>
    </lineage>
</organism>
<feature type="transmembrane region" description="Helical" evidence="1">
    <location>
        <begin position="6"/>
        <end position="34"/>
    </location>
</feature>
<evidence type="ECO:0000313" key="3">
    <source>
        <dbReference type="Proteomes" id="UP000004563"/>
    </source>
</evidence>
<keyword evidence="1" id="KW-0812">Transmembrane</keyword>
<proteinExistence type="predicted"/>
<gene>
    <name evidence="2" type="ORF">CUU_1992</name>
</gene>
<dbReference type="Proteomes" id="UP000004563">
    <property type="component" value="Unassembled WGS sequence"/>
</dbReference>
<reference evidence="2 3" key="1">
    <citation type="journal article" date="2011" name="J. Bacteriol.">
        <title>Draft genome sequence of Bacteroides vulgatus PC510, a strain isolated from human feces.</title>
        <authorList>
            <person name="Cuiv P.O."/>
            <person name="Klaassens E.S."/>
            <person name="Durkin A.S."/>
            <person name="Harkins D.M."/>
            <person name="Foster L."/>
            <person name="McCorrison J."/>
            <person name="Torralba M."/>
            <person name="Nelson K.E."/>
            <person name="Morrison M."/>
        </authorList>
    </citation>
    <scope>NUCLEOTIDE SEQUENCE [LARGE SCALE GENOMIC DNA]</scope>
    <source>
        <strain evidence="2 3">PC510</strain>
    </source>
</reference>
<name>D4V856_PHOVU</name>
<evidence type="ECO:0000256" key="1">
    <source>
        <dbReference type="SAM" id="Phobius"/>
    </source>
</evidence>